<dbReference type="EMBL" id="JBHFQA010000001">
    <property type="protein sequence ID" value="KAL2103248.1"/>
    <property type="molecule type" value="Genomic_DNA"/>
</dbReference>
<evidence type="ECO:0000256" key="1">
    <source>
        <dbReference type="ARBA" id="ARBA00022659"/>
    </source>
</evidence>
<dbReference type="SUPFAM" id="SSF57535">
    <property type="entry name" value="Complement control module/SCR domain"/>
    <property type="match status" value="6"/>
</dbReference>
<keyword evidence="6" id="KW-0732">Signal</keyword>
<reference evidence="8 9" key="1">
    <citation type="submission" date="2024-09" db="EMBL/GenBank/DDBJ databases">
        <title>A chromosome-level genome assembly of Gray's grenadier anchovy, Coilia grayii.</title>
        <authorList>
            <person name="Fu Z."/>
        </authorList>
    </citation>
    <scope>NUCLEOTIDE SEQUENCE [LARGE SCALE GENOMIC DNA]</scope>
    <source>
        <strain evidence="8">G4</strain>
        <tissue evidence="8">Muscle</tissue>
    </source>
</reference>
<evidence type="ECO:0000256" key="4">
    <source>
        <dbReference type="ARBA" id="ARBA00023180"/>
    </source>
</evidence>
<dbReference type="Proteomes" id="UP001591681">
    <property type="component" value="Unassembled WGS sequence"/>
</dbReference>
<evidence type="ECO:0000313" key="9">
    <source>
        <dbReference type="Proteomes" id="UP001591681"/>
    </source>
</evidence>
<dbReference type="Pfam" id="PF00084">
    <property type="entry name" value="Sushi"/>
    <property type="match status" value="6"/>
</dbReference>
<proteinExistence type="predicted"/>
<dbReference type="CDD" id="cd00033">
    <property type="entry name" value="CCP"/>
    <property type="match status" value="6"/>
</dbReference>
<feature type="domain" description="Sushi" evidence="7">
    <location>
        <begin position="90"/>
        <end position="148"/>
    </location>
</feature>
<organism evidence="8 9">
    <name type="scientific">Coilia grayii</name>
    <name type="common">Gray's grenadier anchovy</name>
    <dbReference type="NCBI Taxonomy" id="363190"/>
    <lineage>
        <taxon>Eukaryota</taxon>
        <taxon>Metazoa</taxon>
        <taxon>Chordata</taxon>
        <taxon>Craniata</taxon>
        <taxon>Vertebrata</taxon>
        <taxon>Euteleostomi</taxon>
        <taxon>Actinopterygii</taxon>
        <taxon>Neopterygii</taxon>
        <taxon>Teleostei</taxon>
        <taxon>Clupei</taxon>
        <taxon>Clupeiformes</taxon>
        <taxon>Clupeoidei</taxon>
        <taxon>Engraulidae</taxon>
        <taxon>Coilinae</taxon>
        <taxon>Coilia</taxon>
    </lineage>
</organism>
<evidence type="ECO:0000256" key="3">
    <source>
        <dbReference type="ARBA" id="ARBA00023157"/>
    </source>
</evidence>
<sequence>MARTLWNLNTLLLLLASVFWTSESACPVPTTPLQSLVLVNGLVQVRTSYESGEVLRFSCPPGHELNVTNTNGTCSSSRRWIPNWPKCLYVKCPELSVANGRVSTGRRRAGSNVTIACDSGYVLGQSGSNTVMCQNNGSWNQTTPTCVPGCGSPLVNAGLQLRDSYLLQESFRVGSSVSYRCGLGYMRVGGSSVSQCTPTGWTIPTLRCDRKSCGSAGEIDNGRYIYDDGVDFGSRVYAVCNEGHHLIGENTRLCTNDGWDGREAVCEPIQCPPPPPVLGAESWGPLEEPHLYSHVITYRCRSGRLLGPREIHCTKTGTWSAPPPRCTDVTCRQPEVRFSSRTWNYKLNYRPGEQVGVACDQGRRLFGPAQLTCGADGQWKPSVPTCV</sequence>
<feature type="domain" description="Sushi" evidence="7">
    <location>
        <begin position="24"/>
        <end position="89"/>
    </location>
</feature>
<evidence type="ECO:0000256" key="5">
    <source>
        <dbReference type="PROSITE-ProRule" id="PRU00302"/>
    </source>
</evidence>
<keyword evidence="2" id="KW-0677">Repeat</keyword>
<accession>A0ABD1KWZ7</accession>
<feature type="domain" description="Sushi" evidence="7">
    <location>
        <begin position="269"/>
        <end position="328"/>
    </location>
</feature>
<evidence type="ECO:0000256" key="2">
    <source>
        <dbReference type="ARBA" id="ARBA00022737"/>
    </source>
</evidence>
<dbReference type="InterPro" id="IPR000436">
    <property type="entry name" value="Sushi_SCR_CCP_dom"/>
</dbReference>
<keyword evidence="9" id="KW-1185">Reference proteome</keyword>
<dbReference type="AlphaFoldDB" id="A0ABD1KWZ7"/>
<gene>
    <name evidence="8" type="ORF">ACEWY4_000116</name>
</gene>
<feature type="disulfide bond" evidence="5">
    <location>
        <begin position="359"/>
        <end position="386"/>
    </location>
</feature>
<keyword evidence="4" id="KW-0325">Glycoprotein</keyword>
<dbReference type="PANTHER" id="PTHR19325:SF570">
    <property type="entry name" value="COMPLEMENT COMPONENT 4 BINDING PROTEIN, MEMBRANE"/>
    <property type="match status" value="1"/>
</dbReference>
<evidence type="ECO:0000259" key="7">
    <source>
        <dbReference type="PROSITE" id="PS50923"/>
    </source>
</evidence>
<evidence type="ECO:0000256" key="6">
    <source>
        <dbReference type="SAM" id="SignalP"/>
    </source>
</evidence>
<dbReference type="InterPro" id="IPR035976">
    <property type="entry name" value="Sushi/SCR/CCP_sf"/>
</dbReference>
<feature type="chain" id="PRO_5044770913" description="Sushi domain-containing protein" evidence="6">
    <location>
        <begin position="26"/>
        <end position="387"/>
    </location>
</feature>
<comment type="caution">
    <text evidence="8">The sequence shown here is derived from an EMBL/GenBank/DDBJ whole genome shotgun (WGS) entry which is preliminary data.</text>
</comment>
<comment type="caution">
    <text evidence="5">Lacks conserved residue(s) required for the propagation of feature annotation.</text>
</comment>
<feature type="signal peptide" evidence="6">
    <location>
        <begin position="1"/>
        <end position="25"/>
    </location>
</feature>
<dbReference type="PANTHER" id="PTHR19325">
    <property type="entry name" value="COMPLEMENT COMPONENT-RELATED SUSHI DOMAIN-CONTAINING"/>
    <property type="match status" value="1"/>
</dbReference>
<protein>
    <recommendedName>
        <fullName evidence="7">Sushi domain-containing protein</fullName>
    </recommendedName>
</protein>
<keyword evidence="1 5" id="KW-0768">Sushi</keyword>
<dbReference type="Gene3D" id="2.10.70.10">
    <property type="entry name" value="Complement Module, domain 1"/>
    <property type="match status" value="6"/>
</dbReference>
<dbReference type="PROSITE" id="PS50923">
    <property type="entry name" value="SUSHI"/>
    <property type="match status" value="5"/>
</dbReference>
<evidence type="ECO:0000313" key="8">
    <source>
        <dbReference type="EMBL" id="KAL2103248.1"/>
    </source>
</evidence>
<keyword evidence="3 5" id="KW-1015">Disulfide bond</keyword>
<name>A0ABD1KWZ7_9TELE</name>
<dbReference type="SMART" id="SM00032">
    <property type="entry name" value="CCP"/>
    <property type="match status" value="6"/>
</dbReference>
<feature type="domain" description="Sushi" evidence="7">
    <location>
        <begin position="211"/>
        <end position="268"/>
    </location>
</feature>
<dbReference type="InterPro" id="IPR050350">
    <property type="entry name" value="Compl-Cell_Adhes-Reg"/>
</dbReference>
<feature type="domain" description="Sushi" evidence="7">
    <location>
        <begin position="329"/>
        <end position="387"/>
    </location>
</feature>